<dbReference type="PANTHER" id="PTHR20957">
    <property type="entry name" value="RNA-BINDING PROTEIN 48"/>
    <property type="match status" value="1"/>
</dbReference>
<dbReference type="EMBL" id="JBHFFA010000001">
    <property type="protein sequence ID" value="KAL2650148.1"/>
    <property type="molecule type" value="Genomic_DNA"/>
</dbReference>
<dbReference type="AlphaFoldDB" id="A0ABD1ZFJ6"/>
<accession>A0ABD1ZFJ6</accession>
<dbReference type="InterPro" id="IPR035979">
    <property type="entry name" value="RBD_domain_sf"/>
</dbReference>
<reference evidence="11 12" key="1">
    <citation type="submission" date="2024-09" db="EMBL/GenBank/DDBJ databases">
        <title>Chromosome-scale assembly of Riccia fluitans.</title>
        <authorList>
            <person name="Paukszto L."/>
            <person name="Sawicki J."/>
            <person name="Karawczyk K."/>
            <person name="Piernik-Szablinska J."/>
            <person name="Szczecinska M."/>
            <person name="Mazdziarz M."/>
        </authorList>
    </citation>
    <scope>NUCLEOTIDE SEQUENCE [LARGE SCALE GENOMIC DNA]</scope>
    <source>
        <strain evidence="11">Rf_01</strain>
        <tissue evidence="11">Aerial parts of the thallus</tissue>
    </source>
</reference>
<evidence type="ECO:0000256" key="5">
    <source>
        <dbReference type="ARBA" id="ARBA00022884"/>
    </source>
</evidence>
<evidence type="ECO:0000256" key="1">
    <source>
        <dbReference type="ARBA" id="ARBA00006938"/>
    </source>
</evidence>
<proteinExistence type="inferred from homology"/>
<dbReference type="InterPro" id="IPR012677">
    <property type="entry name" value="Nucleotide-bd_a/b_plait_sf"/>
</dbReference>
<keyword evidence="5 8" id="KW-0694">RNA-binding</keyword>
<dbReference type="GO" id="GO:0006397">
    <property type="term" value="P:mRNA processing"/>
    <property type="evidence" value="ECO:0007669"/>
    <property type="project" value="UniProtKB-KW"/>
</dbReference>
<name>A0ABD1ZFJ6_9MARC</name>
<evidence type="ECO:0000256" key="8">
    <source>
        <dbReference type="PROSITE-ProRule" id="PRU00176"/>
    </source>
</evidence>
<dbReference type="SUPFAM" id="SSF54928">
    <property type="entry name" value="RNA-binding domain, RBD"/>
    <property type="match status" value="1"/>
</dbReference>
<keyword evidence="4" id="KW-0747">Spliceosome</keyword>
<dbReference type="InterPro" id="IPR034264">
    <property type="entry name" value="RBM48_RRM"/>
</dbReference>
<protein>
    <recommendedName>
        <fullName evidence="2">RNA-binding protein 48</fullName>
    </recommendedName>
</protein>
<feature type="compositionally biased region" description="Basic and acidic residues" evidence="9">
    <location>
        <begin position="221"/>
        <end position="230"/>
    </location>
</feature>
<comment type="function">
    <text evidence="7">As a component of the minor spliceosome, involved in the splicing of U12-type introns in pre-mRNAs.</text>
</comment>
<gene>
    <name evidence="11" type="ORF">R1flu_018276</name>
</gene>
<dbReference type="GO" id="GO:0003723">
    <property type="term" value="F:RNA binding"/>
    <property type="evidence" value="ECO:0007669"/>
    <property type="project" value="UniProtKB-UniRule"/>
</dbReference>
<comment type="caution">
    <text evidence="11">The sequence shown here is derived from an EMBL/GenBank/DDBJ whole genome shotgun (WGS) entry which is preliminary data.</text>
</comment>
<dbReference type="FunFam" id="3.30.70.330:FF:000424">
    <property type="entry name" value="RNA-binding protein 48 isoform X4"/>
    <property type="match status" value="1"/>
</dbReference>
<dbReference type="CDD" id="cd12442">
    <property type="entry name" value="RRM_RBM48"/>
    <property type="match status" value="1"/>
</dbReference>
<keyword evidence="3" id="KW-0507">mRNA processing</keyword>
<feature type="region of interest" description="Disordered" evidence="9">
    <location>
        <begin position="221"/>
        <end position="268"/>
    </location>
</feature>
<evidence type="ECO:0000259" key="10">
    <source>
        <dbReference type="PROSITE" id="PS50102"/>
    </source>
</evidence>
<feature type="compositionally biased region" description="Basic residues" evidence="9">
    <location>
        <begin position="257"/>
        <end position="268"/>
    </location>
</feature>
<feature type="domain" description="RRM" evidence="10">
    <location>
        <begin position="25"/>
        <end position="103"/>
    </location>
</feature>
<keyword evidence="6" id="KW-0508">mRNA splicing</keyword>
<dbReference type="GO" id="GO:0008380">
    <property type="term" value="P:RNA splicing"/>
    <property type="evidence" value="ECO:0007669"/>
    <property type="project" value="UniProtKB-KW"/>
</dbReference>
<dbReference type="PANTHER" id="PTHR20957:SF0">
    <property type="entry name" value="RNA-BINDING PROTEIN 48"/>
    <property type="match status" value="1"/>
</dbReference>
<comment type="similarity">
    <text evidence="1">Belongs to the RBM48 family.</text>
</comment>
<evidence type="ECO:0000313" key="11">
    <source>
        <dbReference type="EMBL" id="KAL2650148.1"/>
    </source>
</evidence>
<dbReference type="Proteomes" id="UP001605036">
    <property type="component" value="Unassembled WGS sequence"/>
</dbReference>
<dbReference type="Gene3D" id="3.30.70.330">
    <property type="match status" value="1"/>
</dbReference>
<dbReference type="Pfam" id="PF00076">
    <property type="entry name" value="RRM_1"/>
    <property type="match status" value="1"/>
</dbReference>
<evidence type="ECO:0000256" key="4">
    <source>
        <dbReference type="ARBA" id="ARBA00022728"/>
    </source>
</evidence>
<evidence type="ECO:0000313" key="12">
    <source>
        <dbReference type="Proteomes" id="UP001605036"/>
    </source>
</evidence>
<keyword evidence="12" id="KW-1185">Reference proteome</keyword>
<evidence type="ECO:0000256" key="7">
    <source>
        <dbReference type="ARBA" id="ARBA00035004"/>
    </source>
</evidence>
<evidence type="ECO:0000256" key="2">
    <source>
        <dbReference type="ARBA" id="ARBA00015189"/>
    </source>
</evidence>
<dbReference type="InterPro" id="IPR039599">
    <property type="entry name" value="RBM48"/>
</dbReference>
<dbReference type="GO" id="GO:0005681">
    <property type="term" value="C:spliceosomal complex"/>
    <property type="evidence" value="ECO:0007669"/>
    <property type="project" value="UniProtKB-KW"/>
</dbReference>
<evidence type="ECO:0000256" key="3">
    <source>
        <dbReference type="ARBA" id="ARBA00022664"/>
    </source>
</evidence>
<evidence type="ECO:0000256" key="9">
    <source>
        <dbReference type="SAM" id="MobiDB-lite"/>
    </source>
</evidence>
<organism evidence="11 12">
    <name type="scientific">Riccia fluitans</name>
    <dbReference type="NCBI Taxonomy" id="41844"/>
    <lineage>
        <taxon>Eukaryota</taxon>
        <taxon>Viridiplantae</taxon>
        <taxon>Streptophyta</taxon>
        <taxon>Embryophyta</taxon>
        <taxon>Marchantiophyta</taxon>
        <taxon>Marchantiopsida</taxon>
        <taxon>Marchantiidae</taxon>
        <taxon>Marchantiales</taxon>
        <taxon>Ricciaceae</taxon>
        <taxon>Riccia</taxon>
    </lineage>
</organism>
<sequence>MQRPDYRTSRRERAVRVYTVCDESRYLIVKNVPALGCIDELVKLFGLYGPIEEYRLLDEEDCEPFTDVYWIKYSKLSSATFAKRKLDEYKFLGNLLDVSYAPKYETLSDTRNKLEERRRMVLHRIRVNAGIQSQESKSPPVKRSLSDLKDPLLQEDQTEVPVYPPVTSERIETSSSQYRPEGFIGPLPESGVKDYANLQHFSSSSMNSTVQKVRDTLSKIEKTGVPEKPPEAAGDVPVSTPVIEKERPTQDEISALVKKRRQDSRRRI</sequence>
<dbReference type="InterPro" id="IPR000504">
    <property type="entry name" value="RRM_dom"/>
</dbReference>
<evidence type="ECO:0000256" key="6">
    <source>
        <dbReference type="ARBA" id="ARBA00023187"/>
    </source>
</evidence>
<dbReference type="PROSITE" id="PS50102">
    <property type="entry name" value="RRM"/>
    <property type="match status" value="1"/>
</dbReference>